<dbReference type="RefSeq" id="YP_009396919.1">
    <property type="nucleotide sequence ID" value="NC_035285.1"/>
</dbReference>
<proteinExistence type="predicted"/>
<protein>
    <submittedName>
        <fullName evidence="1">Uncharacterized protein</fullName>
    </submittedName>
</protein>
<dbReference type="EMBL" id="MF101441">
    <property type="protein sequence ID" value="ARW66105.1"/>
    <property type="molecule type" value="Genomic_DNA"/>
</dbReference>
<reference evidence="1" key="1">
    <citation type="journal article" date="2017" name="J. Phycol.">
        <title>Analysis of chloroplast genomes and a supermatrix inform reclassification of the Rhodomelaceae (Rhodophyta).</title>
        <authorList>
            <person name="Diaz-Tapia P."/>
            <person name="Maggs C.A."/>
            <person name="West J.A."/>
            <person name="Verbruggen H."/>
        </authorList>
    </citation>
    <scope>NUCLEOTIDE SEQUENCE</scope>
    <source>
        <strain evidence="1">PD1020</strain>
    </source>
</reference>
<sequence length="37" mass="4331">MLEIIQFINSLNLSGLESSSNIAKQYRYIFGFFIFIL</sequence>
<gene>
    <name evidence="1" type="primary">orf37</name>
</gene>
<dbReference type="GeneID" id="33359199"/>
<geneLocation type="chloroplast" evidence="1"/>
<organism evidence="1">
    <name type="scientific">Spyridia filamentosa</name>
    <name type="common">Red alga</name>
    <name type="synonym">Fucus filamentosus</name>
    <dbReference type="NCBI Taxonomy" id="196632"/>
    <lineage>
        <taxon>Eukaryota</taxon>
        <taxon>Rhodophyta</taxon>
        <taxon>Florideophyceae</taxon>
        <taxon>Rhodymeniophycidae</taxon>
        <taxon>Ceramiales</taxon>
        <taxon>Spyridiaceae</taxon>
        <taxon>Spyridia</taxon>
    </lineage>
</organism>
<keyword evidence="1" id="KW-0150">Chloroplast</keyword>
<accession>A0A1Z1MJV5</accession>
<keyword evidence="1" id="KW-0934">Plastid</keyword>
<evidence type="ECO:0000313" key="1">
    <source>
        <dbReference type="EMBL" id="ARW66105.1"/>
    </source>
</evidence>
<dbReference type="AlphaFoldDB" id="A0A1Z1MJV5"/>
<name>A0A1Z1MJV5_SPYFI</name>